<keyword evidence="4" id="KW-0732">Signal</keyword>
<evidence type="ECO:0000256" key="3">
    <source>
        <dbReference type="ARBA" id="ARBA00022448"/>
    </source>
</evidence>
<dbReference type="SUPFAM" id="SSF53850">
    <property type="entry name" value="Periplasmic binding protein-like II"/>
    <property type="match status" value="1"/>
</dbReference>
<dbReference type="Gene3D" id="3.40.190.10">
    <property type="entry name" value="Periplasmic binding protein-like II"/>
    <property type="match status" value="1"/>
</dbReference>
<accession>A0ABV2DSE4</accession>
<dbReference type="InterPro" id="IPR030678">
    <property type="entry name" value="Peptide/Ni-bd"/>
</dbReference>
<name>A0ABV2DSE4_9HYPH</name>
<evidence type="ECO:0000256" key="1">
    <source>
        <dbReference type="ARBA" id="ARBA00004418"/>
    </source>
</evidence>
<evidence type="ECO:0000313" key="7">
    <source>
        <dbReference type="Proteomes" id="UP001548832"/>
    </source>
</evidence>
<comment type="caution">
    <text evidence="6">The sequence shown here is derived from an EMBL/GenBank/DDBJ whole genome shotgun (WGS) entry which is preliminary data.</text>
</comment>
<dbReference type="InterPro" id="IPR006311">
    <property type="entry name" value="TAT_signal"/>
</dbReference>
<evidence type="ECO:0000259" key="5">
    <source>
        <dbReference type="Pfam" id="PF00496"/>
    </source>
</evidence>
<protein>
    <submittedName>
        <fullName evidence="6">ABC transporter substrate-binding protein</fullName>
    </submittedName>
</protein>
<organism evidence="6 7">
    <name type="scientific">Mesorhizobium shangrilense</name>
    <dbReference type="NCBI Taxonomy" id="460060"/>
    <lineage>
        <taxon>Bacteria</taxon>
        <taxon>Pseudomonadati</taxon>
        <taxon>Pseudomonadota</taxon>
        <taxon>Alphaproteobacteria</taxon>
        <taxon>Hyphomicrobiales</taxon>
        <taxon>Phyllobacteriaceae</taxon>
        <taxon>Mesorhizobium</taxon>
    </lineage>
</organism>
<dbReference type="Proteomes" id="UP001548832">
    <property type="component" value="Unassembled WGS sequence"/>
</dbReference>
<evidence type="ECO:0000256" key="2">
    <source>
        <dbReference type="ARBA" id="ARBA00005695"/>
    </source>
</evidence>
<dbReference type="EMBL" id="JBEWSZ010000017">
    <property type="protein sequence ID" value="MET2832991.1"/>
    <property type="molecule type" value="Genomic_DNA"/>
</dbReference>
<keyword evidence="3" id="KW-0813">Transport</keyword>
<dbReference type="PANTHER" id="PTHR30290">
    <property type="entry name" value="PERIPLASMIC BINDING COMPONENT OF ABC TRANSPORTER"/>
    <property type="match status" value="1"/>
</dbReference>
<evidence type="ECO:0000256" key="4">
    <source>
        <dbReference type="ARBA" id="ARBA00022729"/>
    </source>
</evidence>
<sequence>MKKWDEIQALNSVLDRRQFLNSAVAAGALAIGSASGVLPSLAQEAAPKKGGHFKIGVGAGSTTDTLDPAMYKDSFMMPFGHSLHGYLVEVDATGNLVGELAESWESSKDAKTWTFKLRKGVEFHNGKTLQADDVIASINHHRGQDSTSQAKSVVGPIEDIRSDGAGTFVIVLKDGNADFPFLMEHYSLAIMPAKEGKVDTSGVGAGGFVLEAIDFGVKATSKRFANYWKPNAAWFDSFEVLAIHDVTARTNALTTGQIHAMDRCDLKTVHLLERNKGLEIVSIGGTQHYTLPMLVDVAPFDNVDVRLALKYAINRQQLLDTVLHGYGQLGNDHPIGSANRFFAKDLPQREFDPDKAKFHLKKAGLSDLKVSLSTSDAVFAGAVDTAVLYQQDAAKAGITIDVVREPGDGYWENIWMKKPWSMCYWGGRATADWMFSEVYASNANYNDTHWKNPRFNELLAAARSELDEAKRVQMYAEMQALCRDDGGAVIPLFANYVNALSKKVGHNKMASNWDWDGFRCAERWWFAEA</sequence>
<dbReference type="PIRSF" id="PIRSF002741">
    <property type="entry name" value="MppA"/>
    <property type="match status" value="1"/>
</dbReference>
<dbReference type="Gene3D" id="3.90.76.10">
    <property type="entry name" value="Dipeptide-binding Protein, Domain 1"/>
    <property type="match status" value="1"/>
</dbReference>
<gene>
    <name evidence="6" type="ORF">ABVQ20_39460</name>
</gene>
<proteinExistence type="inferred from homology"/>
<dbReference type="RefSeq" id="WP_354465201.1">
    <property type="nucleotide sequence ID" value="NZ_JBEWSZ010000017.1"/>
</dbReference>
<dbReference type="InterPro" id="IPR039424">
    <property type="entry name" value="SBP_5"/>
</dbReference>
<dbReference type="PANTHER" id="PTHR30290:SF10">
    <property type="entry name" value="PERIPLASMIC OLIGOPEPTIDE-BINDING PROTEIN-RELATED"/>
    <property type="match status" value="1"/>
</dbReference>
<comment type="similarity">
    <text evidence="2">Belongs to the bacterial solute-binding protein 5 family.</text>
</comment>
<comment type="subcellular location">
    <subcellularLocation>
        <location evidence="1">Periplasm</location>
    </subcellularLocation>
</comment>
<dbReference type="Pfam" id="PF00496">
    <property type="entry name" value="SBP_bac_5"/>
    <property type="match status" value="1"/>
</dbReference>
<dbReference type="PROSITE" id="PS51318">
    <property type="entry name" value="TAT"/>
    <property type="match status" value="1"/>
</dbReference>
<feature type="domain" description="Solute-binding protein family 5" evidence="5">
    <location>
        <begin position="96"/>
        <end position="445"/>
    </location>
</feature>
<dbReference type="Gene3D" id="3.10.105.10">
    <property type="entry name" value="Dipeptide-binding Protein, Domain 3"/>
    <property type="match status" value="1"/>
</dbReference>
<reference evidence="6 7" key="1">
    <citation type="submission" date="2024-06" db="EMBL/GenBank/DDBJ databases">
        <authorList>
            <person name="Kim D.-U."/>
        </authorList>
    </citation>
    <scope>NUCLEOTIDE SEQUENCE [LARGE SCALE GENOMIC DNA]</scope>
    <source>
        <strain evidence="6 7">KACC15460</strain>
    </source>
</reference>
<keyword evidence="7" id="KW-1185">Reference proteome</keyword>
<dbReference type="CDD" id="cd08503">
    <property type="entry name" value="PBP2_NikA_DppA_OppA_like_17"/>
    <property type="match status" value="1"/>
</dbReference>
<dbReference type="InterPro" id="IPR000914">
    <property type="entry name" value="SBP_5_dom"/>
</dbReference>
<evidence type="ECO:0000313" key="6">
    <source>
        <dbReference type="EMBL" id="MET2832991.1"/>
    </source>
</evidence>